<protein>
    <submittedName>
        <fullName evidence="1">Uncharacterized protein</fullName>
    </submittedName>
</protein>
<evidence type="ECO:0000313" key="1">
    <source>
        <dbReference type="EMBL" id="GFU59713.1"/>
    </source>
</evidence>
<evidence type="ECO:0000313" key="2">
    <source>
        <dbReference type="Proteomes" id="UP000887013"/>
    </source>
</evidence>
<comment type="caution">
    <text evidence="1">The sequence shown here is derived from an EMBL/GenBank/DDBJ whole genome shotgun (WGS) entry which is preliminary data.</text>
</comment>
<dbReference type="EMBL" id="BMAW01040450">
    <property type="protein sequence ID" value="GFU59713.1"/>
    <property type="molecule type" value="Genomic_DNA"/>
</dbReference>
<accession>A0A8X6R7S9</accession>
<keyword evidence="2" id="KW-1185">Reference proteome</keyword>
<name>A0A8X6R7S9_NEPPI</name>
<dbReference type="AlphaFoldDB" id="A0A8X6R7S9"/>
<gene>
    <name evidence="1" type="ORF">NPIL_30671</name>
</gene>
<sequence length="97" mass="11014">MYDTFQIIPAYDFLRIYQVNVPTKIDYGVMALEKDPEWDCGKNSSSAKRLRYHATEQYTKVLPVVLSRVCSCLKQSLSVSSAELLNDEPLCLLGECC</sequence>
<proteinExistence type="predicted"/>
<reference evidence="1" key="1">
    <citation type="submission" date="2020-08" db="EMBL/GenBank/DDBJ databases">
        <title>Multicomponent nature underlies the extraordinary mechanical properties of spider dragline silk.</title>
        <authorList>
            <person name="Kono N."/>
            <person name="Nakamura H."/>
            <person name="Mori M."/>
            <person name="Yoshida Y."/>
            <person name="Ohtoshi R."/>
            <person name="Malay A.D."/>
            <person name="Moran D.A.P."/>
            <person name="Tomita M."/>
            <person name="Numata K."/>
            <person name="Arakawa K."/>
        </authorList>
    </citation>
    <scope>NUCLEOTIDE SEQUENCE</scope>
</reference>
<dbReference type="Proteomes" id="UP000887013">
    <property type="component" value="Unassembled WGS sequence"/>
</dbReference>
<organism evidence="1 2">
    <name type="scientific">Nephila pilipes</name>
    <name type="common">Giant wood spider</name>
    <name type="synonym">Nephila maculata</name>
    <dbReference type="NCBI Taxonomy" id="299642"/>
    <lineage>
        <taxon>Eukaryota</taxon>
        <taxon>Metazoa</taxon>
        <taxon>Ecdysozoa</taxon>
        <taxon>Arthropoda</taxon>
        <taxon>Chelicerata</taxon>
        <taxon>Arachnida</taxon>
        <taxon>Araneae</taxon>
        <taxon>Araneomorphae</taxon>
        <taxon>Entelegynae</taxon>
        <taxon>Araneoidea</taxon>
        <taxon>Nephilidae</taxon>
        <taxon>Nephila</taxon>
    </lineage>
</organism>